<dbReference type="PRINTS" id="PR00105">
    <property type="entry name" value="C5METTRFRASE"/>
</dbReference>
<dbReference type="PROSITE" id="PS51679">
    <property type="entry name" value="SAM_MT_C5"/>
    <property type="match status" value="1"/>
</dbReference>
<dbReference type="AlphaFoldDB" id="A0AA86AKT7"/>
<dbReference type="InterPro" id="IPR029063">
    <property type="entry name" value="SAM-dependent_MTases_sf"/>
</dbReference>
<evidence type="ECO:0000256" key="4">
    <source>
        <dbReference type="ARBA" id="ARBA00022691"/>
    </source>
</evidence>
<dbReference type="NCBIfam" id="TIGR00675">
    <property type="entry name" value="dcm"/>
    <property type="match status" value="1"/>
</dbReference>
<dbReference type="Pfam" id="PF00145">
    <property type="entry name" value="DNA_methylase"/>
    <property type="match status" value="1"/>
</dbReference>
<evidence type="ECO:0000256" key="7">
    <source>
        <dbReference type="PROSITE-ProRule" id="PRU01016"/>
    </source>
</evidence>
<proteinExistence type="inferred from homology"/>
<evidence type="ECO:0000256" key="2">
    <source>
        <dbReference type="ARBA" id="ARBA00022603"/>
    </source>
</evidence>
<organism evidence="9 10">
    <name type="scientific">Sulfurospirillum multivorans (strain DM 12446 / JCM 15788 / NBRC 109480)</name>
    <dbReference type="NCBI Taxonomy" id="1150621"/>
    <lineage>
        <taxon>Bacteria</taxon>
        <taxon>Pseudomonadati</taxon>
        <taxon>Campylobacterota</taxon>
        <taxon>Epsilonproteobacteria</taxon>
        <taxon>Campylobacterales</taxon>
        <taxon>Sulfurospirillaceae</taxon>
        <taxon>Sulfurospirillum</taxon>
    </lineage>
</organism>
<dbReference type="PANTHER" id="PTHR10629">
    <property type="entry name" value="CYTOSINE-SPECIFIC METHYLTRANSFERASE"/>
    <property type="match status" value="1"/>
</dbReference>
<dbReference type="EC" id="2.1.1.37" evidence="1"/>
<sequence length="345" mass="38553">MDITAVDLFCGAGGLTHGLIQAGINVKLGVDIDQNCKYPYETNNNAKFIGCSVEDITGKDLAKYFDTSSIRLLAGCAPCQTFSTYNQKANSTDKRWWLLMQFSRLVKESSPDIVTMENVPGLLSQDIFHTFVNNLKMAGYFVDYKVVNSAEYGLPQRRRRLVLLASQKGPIELLSPKALDVEIHTVRDAIAHLPSLKDGEMHPDDPLHQCSSLSLLNRKRMNASLPGGTWRDWDEELIADCHKKTSGKTYPGVYARMEWDKPAPTITTQYYGFGNGRFGHPEQNRAISLREGAIFQGFPRDYQFIRHGESINKRIIGRMIGNAVPVKLGEVIGKSILSHLKNNCA</sequence>
<dbReference type="SUPFAM" id="SSF53335">
    <property type="entry name" value="S-adenosyl-L-methionine-dependent methyltransferases"/>
    <property type="match status" value="1"/>
</dbReference>
<evidence type="ECO:0000313" key="10">
    <source>
        <dbReference type="Proteomes" id="UP000019322"/>
    </source>
</evidence>
<dbReference type="InterPro" id="IPR031303">
    <property type="entry name" value="C5_meth_CS"/>
</dbReference>
<dbReference type="Gene3D" id="3.40.50.150">
    <property type="entry name" value="Vaccinia Virus protein VP39"/>
    <property type="match status" value="1"/>
</dbReference>
<evidence type="ECO:0000313" key="9">
    <source>
        <dbReference type="EMBL" id="AHJ11702.1"/>
    </source>
</evidence>
<dbReference type="REBASE" id="79011">
    <property type="entry name" value="M.Smu12446ORF421P"/>
</dbReference>
<dbReference type="GO" id="GO:0003677">
    <property type="term" value="F:DNA binding"/>
    <property type="evidence" value="ECO:0007669"/>
    <property type="project" value="TreeGrafter"/>
</dbReference>
<evidence type="ECO:0000256" key="1">
    <source>
        <dbReference type="ARBA" id="ARBA00011975"/>
    </source>
</evidence>
<dbReference type="EMBL" id="CP007201">
    <property type="protein sequence ID" value="AHJ11702.1"/>
    <property type="molecule type" value="Genomic_DNA"/>
</dbReference>
<keyword evidence="2 7" id="KW-0489">Methyltransferase</keyword>
<dbReference type="Gene3D" id="3.90.120.10">
    <property type="entry name" value="DNA Methylase, subunit A, domain 2"/>
    <property type="match status" value="1"/>
</dbReference>
<dbReference type="Proteomes" id="UP000019322">
    <property type="component" value="Chromosome"/>
</dbReference>
<comment type="similarity">
    <text evidence="7 8">Belongs to the class I-like SAM-binding methyltransferase superfamily. C5-methyltransferase family.</text>
</comment>
<dbReference type="GO" id="GO:0044027">
    <property type="term" value="P:negative regulation of gene expression via chromosomal CpG island methylation"/>
    <property type="evidence" value="ECO:0007669"/>
    <property type="project" value="TreeGrafter"/>
</dbReference>
<protein>
    <recommendedName>
        <fullName evidence="1">DNA (cytosine-5-)-methyltransferase</fullName>
        <ecNumber evidence="1">2.1.1.37</ecNumber>
    </recommendedName>
</protein>
<dbReference type="RefSeq" id="WP_025343616.1">
    <property type="nucleotide sequence ID" value="NZ_CP007201.1"/>
</dbReference>
<keyword evidence="3 7" id="KW-0808">Transferase</keyword>
<keyword evidence="4 7" id="KW-0949">S-adenosyl-L-methionine</keyword>
<comment type="catalytic activity">
    <reaction evidence="6">
        <text>a 2'-deoxycytidine in DNA + S-adenosyl-L-methionine = a 5-methyl-2'-deoxycytidine in DNA + S-adenosyl-L-homocysteine + H(+)</text>
        <dbReference type="Rhea" id="RHEA:13681"/>
        <dbReference type="Rhea" id="RHEA-COMP:11369"/>
        <dbReference type="Rhea" id="RHEA-COMP:11370"/>
        <dbReference type="ChEBI" id="CHEBI:15378"/>
        <dbReference type="ChEBI" id="CHEBI:57856"/>
        <dbReference type="ChEBI" id="CHEBI:59789"/>
        <dbReference type="ChEBI" id="CHEBI:85452"/>
        <dbReference type="ChEBI" id="CHEBI:85454"/>
        <dbReference type="EC" id="2.1.1.37"/>
    </reaction>
</comment>
<dbReference type="GO" id="GO:0003886">
    <property type="term" value="F:DNA (cytosine-5-)-methyltransferase activity"/>
    <property type="evidence" value="ECO:0007669"/>
    <property type="project" value="UniProtKB-EC"/>
</dbReference>
<evidence type="ECO:0000256" key="5">
    <source>
        <dbReference type="ARBA" id="ARBA00022747"/>
    </source>
</evidence>
<evidence type="ECO:0000256" key="6">
    <source>
        <dbReference type="ARBA" id="ARBA00047422"/>
    </source>
</evidence>
<gene>
    <name evidence="9" type="ORF">SMUL_0421</name>
</gene>
<dbReference type="GO" id="GO:0009307">
    <property type="term" value="P:DNA restriction-modification system"/>
    <property type="evidence" value="ECO:0007669"/>
    <property type="project" value="UniProtKB-KW"/>
</dbReference>
<dbReference type="PANTHER" id="PTHR10629:SF52">
    <property type="entry name" value="DNA (CYTOSINE-5)-METHYLTRANSFERASE 1"/>
    <property type="match status" value="1"/>
</dbReference>
<reference evidence="9 10" key="1">
    <citation type="journal article" date="2014" name="Environ. Microbiol.">
        <title>Insights into organohalide respiration and the versatile catabolism of Sulfurospirillum multivorans gained from comparative genomics and physiological studies.</title>
        <authorList>
            <person name="Goris T."/>
            <person name="Schubert T."/>
            <person name="Gadkari J."/>
            <person name="Wubet T."/>
            <person name="Tarkka M."/>
            <person name="Buscot F."/>
            <person name="Adrian L."/>
            <person name="Diekert G."/>
        </authorList>
    </citation>
    <scope>NUCLEOTIDE SEQUENCE [LARGE SCALE GENOMIC DNA]</scope>
    <source>
        <strain evidence="10">DM 12446 / JCM 15788 / NBRC 109480</strain>
    </source>
</reference>
<evidence type="ECO:0000256" key="8">
    <source>
        <dbReference type="RuleBase" id="RU000416"/>
    </source>
</evidence>
<dbReference type="GO" id="GO:0032259">
    <property type="term" value="P:methylation"/>
    <property type="evidence" value="ECO:0007669"/>
    <property type="project" value="UniProtKB-KW"/>
</dbReference>
<evidence type="ECO:0000256" key="3">
    <source>
        <dbReference type="ARBA" id="ARBA00022679"/>
    </source>
</evidence>
<dbReference type="InterPro" id="IPR001525">
    <property type="entry name" value="C5_MeTfrase"/>
</dbReference>
<feature type="active site" evidence="7">
    <location>
        <position position="79"/>
    </location>
</feature>
<dbReference type="InterPro" id="IPR050390">
    <property type="entry name" value="C5-Methyltransferase"/>
</dbReference>
<accession>A0AA86AKT7</accession>
<name>A0AA86AKT7_SULMK</name>
<dbReference type="PROSITE" id="PS00095">
    <property type="entry name" value="C5_MTASE_2"/>
    <property type="match status" value="1"/>
</dbReference>
<dbReference type="KEGG" id="smul:SMUL_0421"/>
<keyword evidence="5" id="KW-0680">Restriction system</keyword>